<dbReference type="EMBL" id="JABBFX010000001">
    <property type="protein sequence ID" value="NML45430.1"/>
    <property type="molecule type" value="Genomic_DNA"/>
</dbReference>
<evidence type="ECO:0000313" key="3">
    <source>
        <dbReference type="Proteomes" id="UP000541185"/>
    </source>
</evidence>
<feature type="chain" id="PRO_5032973530" description="Ysc84 actin-binding domain-containing protein" evidence="1">
    <location>
        <begin position="22"/>
        <end position="185"/>
    </location>
</feature>
<keyword evidence="1" id="KW-0732">Signal</keyword>
<evidence type="ECO:0008006" key="4">
    <source>
        <dbReference type="Google" id="ProtNLM"/>
    </source>
</evidence>
<accession>A0A848H7U7</accession>
<keyword evidence="3" id="KW-1185">Reference proteome</keyword>
<dbReference type="AlphaFoldDB" id="A0A848H7U7"/>
<organism evidence="2 3">
    <name type="scientific">Ramlibacter agri</name>
    <dbReference type="NCBI Taxonomy" id="2728837"/>
    <lineage>
        <taxon>Bacteria</taxon>
        <taxon>Pseudomonadati</taxon>
        <taxon>Pseudomonadota</taxon>
        <taxon>Betaproteobacteria</taxon>
        <taxon>Burkholderiales</taxon>
        <taxon>Comamonadaceae</taxon>
        <taxon>Ramlibacter</taxon>
    </lineage>
</organism>
<evidence type="ECO:0000313" key="2">
    <source>
        <dbReference type="EMBL" id="NML45430.1"/>
    </source>
</evidence>
<reference evidence="2 3" key="1">
    <citation type="submission" date="2020-04" db="EMBL/GenBank/DDBJ databases">
        <title>Ramlibacter sp. G-1-2-2 isolated from soil.</title>
        <authorList>
            <person name="Dahal R.H."/>
        </authorList>
    </citation>
    <scope>NUCLEOTIDE SEQUENCE [LARGE SCALE GENOMIC DNA]</scope>
    <source>
        <strain evidence="2 3">G-1-2-2</strain>
    </source>
</reference>
<protein>
    <recommendedName>
        <fullName evidence="4">Ysc84 actin-binding domain-containing protein</fullName>
    </recommendedName>
</protein>
<dbReference type="RefSeq" id="WP_169419499.1">
    <property type="nucleotide sequence ID" value="NZ_JABBFX010000001.1"/>
</dbReference>
<name>A0A848H7U7_9BURK</name>
<proteinExistence type="predicted"/>
<evidence type="ECO:0000256" key="1">
    <source>
        <dbReference type="SAM" id="SignalP"/>
    </source>
</evidence>
<sequence>MQRRQVLITVPSLLLAATARAEADKTAKQSEIRQKAMQTLQDFYKSDASLKDEVSKAAGFAVFTTYGLSFGLGGAGGKGLAHDNKSKKDTFMNVGQASAGLQIGASDTRYLFIFQDAKSLSDFIEHGWEASANASAGAGTGTSAANAGAGGGNVSGGKMFALTKAGLQAGGAVGGLKAWKDKDLN</sequence>
<comment type="caution">
    <text evidence="2">The sequence shown here is derived from an EMBL/GenBank/DDBJ whole genome shotgun (WGS) entry which is preliminary data.</text>
</comment>
<feature type="signal peptide" evidence="1">
    <location>
        <begin position="1"/>
        <end position="21"/>
    </location>
</feature>
<gene>
    <name evidence="2" type="ORF">HHL11_16880</name>
</gene>
<dbReference type="Proteomes" id="UP000541185">
    <property type="component" value="Unassembled WGS sequence"/>
</dbReference>